<name>A0ACC2TT88_9FUNG</name>
<comment type="caution">
    <text evidence="1">The sequence shown here is derived from an EMBL/GenBank/DDBJ whole genome shotgun (WGS) entry which is preliminary data.</text>
</comment>
<dbReference type="Proteomes" id="UP001165960">
    <property type="component" value="Unassembled WGS sequence"/>
</dbReference>
<keyword evidence="2" id="KW-1185">Reference proteome</keyword>
<protein>
    <submittedName>
        <fullName evidence="1">Uncharacterized protein</fullName>
    </submittedName>
</protein>
<sequence>MTSLGDKFFWPFLKLQLAQHMLPGDSSSKVGCGVYAKAHYSKVSVVIVMETFISRRLSRIGSTLKAMILIEM</sequence>
<accession>A0ACC2TT88</accession>
<evidence type="ECO:0000313" key="1">
    <source>
        <dbReference type="EMBL" id="KAJ9077763.1"/>
    </source>
</evidence>
<organism evidence="1 2">
    <name type="scientific">Entomophthora muscae</name>
    <dbReference type="NCBI Taxonomy" id="34485"/>
    <lineage>
        <taxon>Eukaryota</taxon>
        <taxon>Fungi</taxon>
        <taxon>Fungi incertae sedis</taxon>
        <taxon>Zoopagomycota</taxon>
        <taxon>Entomophthoromycotina</taxon>
        <taxon>Entomophthoromycetes</taxon>
        <taxon>Entomophthorales</taxon>
        <taxon>Entomophthoraceae</taxon>
        <taxon>Entomophthora</taxon>
    </lineage>
</organism>
<evidence type="ECO:0000313" key="2">
    <source>
        <dbReference type="Proteomes" id="UP001165960"/>
    </source>
</evidence>
<proteinExistence type="predicted"/>
<reference evidence="1" key="1">
    <citation type="submission" date="2022-04" db="EMBL/GenBank/DDBJ databases">
        <title>Genome of the entomopathogenic fungus Entomophthora muscae.</title>
        <authorList>
            <person name="Elya C."/>
            <person name="Lovett B.R."/>
            <person name="Lee E."/>
            <person name="Macias A.M."/>
            <person name="Hajek A.E."/>
            <person name="De Bivort B.L."/>
            <person name="Kasson M.T."/>
            <person name="De Fine Licht H.H."/>
            <person name="Stajich J.E."/>
        </authorList>
    </citation>
    <scope>NUCLEOTIDE SEQUENCE</scope>
    <source>
        <strain evidence="1">Berkeley</strain>
    </source>
</reference>
<gene>
    <name evidence="1" type="ORF">DSO57_1013611</name>
</gene>
<dbReference type="EMBL" id="QTSX02002180">
    <property type="protein sequence ID" value="KAJ9077763.1"/>
    <property type="molecule type" value="Genomic_DNA"/>
</dbReference>